<gene>
    <name evidence="1" type="ordered locus">Ftrac_2774</name>
</gene>
<reference evidence="1 2" key="1">
    <citation type="journal article" date="2011" name="Stand. Genomic Sci.">
        <title>Complete genome sequence of Marivirga tractuosa type strain (H-43).</title>
        <authorList>
            <person name="Pagani I."/>
            <person name="Chertkov O."/>
            <person name="Lapidus A."/>
            <person name="Lucas S."/>
            <person name="Del Rio T.G."/>
            <person name="Tice H."/>
            <person name="Copeland A."/>
            <person name="Cheng J.F."/>
            <person name="Nolan M."/>
            <person name="Saunders E."/>
            <person name="Pitluck S."/>
            <person name="Held B."/>
            <person name="Goodwin L."/>
            <person name="Liolios K."/>
            <person name="Ovchinikova G."/>
            <person name="Ivanova N."/>
            <person name="Mavromatis K."/>
            <person name="Pati A."/>
            <person name="Chen A."/>
            <person name="Palaniappan K."/>
            <person name="Land M."/>
            <person name="Hauser L."/>
            <person name="Jeffries C.D."/>
            <person name="Detter J.C."/>
            <person name="Han C."/>
            <person name="Tapia R."/>
            <person name="Ngatchou-Djao O.D."/>
            <person name="Rohde M."/>
            <person name="Goker M."/>
            <person name="Spring S."/>
            <person name="Sikorski J."/>
            <person name="Woyke T."/>
            <person name="Bristow J."/>
            <person name="Eisen J.A."/>
            <person name="Markowitz V."/>
            <person name="Hugenholtz P."/>
            <person name="Klenk H.P."/>
            <person name="Kyrpides N.C."/>
        </authorList>
    </citation>
    <scope>NUCLEOTIDE SEQUENCE [LARGE SCALE GENOMIC DNA]</scope>
    <source>
        <strain evidence="2">ATCC 23168 / DSM 4126 / NBRC 15989 / NCIMB 1408 / VKM B-1430 / H-43</strain>
    </source>
</reference>
<dbReference type="HOGENOM" id="CLU_072547_1_0_10"/>
<name>E4TRQ3_MARTH</name>
<dbReference type="eggNOG" id="COG2720">
    <property type="taxonomic scope" value="Bacteria"/>
</dbReference>
<dbReference type="EMBL" id="CP002349">
    <property type="protein sequence ID" value="ADR22752.1"/>
    <property type="molecule type" value="Genomic_DNA"/>
</dbReference>
<evidence type="ECO:0000313" key="1">
    <source>
        <dbReference type="EMBL" id="ADR22752.1"/>
    </source>
</evidence>
<accession>E4TRQ3</accession>
<dbReference type="Pfam" id="PF04294">
    <property type="entry name" value="VanW"/>
    <property type="match status" value="1"/>
</dbReference>
<dbReference type="RefSeq" id="WP_013454895.1">
    <property type="nucleotide sequence ID" value="NC_014759.1"/>
</dbReference>
<dbReference type="AlphaFoldDB" id="E4TRQ3"/>
<evidence type="ECO:0000313" key="2">
    <source>
        <dbReference type="Proteomes" id="UP000008720"/>
    </source>
</evidence>
<dbReference type="InterPro" id="IPR007391">
    <property type="entry name" value="Vancomycin_resist_VanW"/>
</dbReference>
<proteinExistence type="predicted"/>
<dbReference type="Proteomes" id="UP000008720">
    <property type="component" value="Chromosome"/>
</dbReference>
<sequence length="269" mass="31464">MNVPQPIIRSKLRRKLGKEFYILKRKWDWMKKSQSFAKTQIPELLPEVVFSHKSFLLRPLKDVDMQLQINKITNLELANERISKIVIPPGKTFSFWYLVGKPSSTKGYLPGLILNQGRIESGVGGGLCQLGNLLFWMIMHSPLEVTERYRHGFDVFPDVNRKIPFGAGATLAYNYIDFQFRNTTDINFQLELYLTKEYLNGNLRADKPLQYNYELYEADHLIQHQSWGGYTRHNRLVKKVTDKESKELIEENLKVENNAIMMYEPFLEA</sequence>
<organism evidence="1 2">
    <name type="scientific">Marivirga tractuosa (strain ATCC 23168 / DSM 4126 / NBRC 15989 / NCIMB 1408 / VKM B-1430 / H-43)</name>
    <name type="common">Microscilla tractuosa</name>
    <name type="synonym">Flexibacter tractuosus</name>
    <dbReference type="NCBI Taxonomy" id="643867"/>
    <lineage>
        <taxon>Bacteria</taxon>
        <taxon>Pseudomonadati</taxon>
        <taxon>Bacteroidota</taxon>
        <taxon>Cytophagia</taxon>
        <taxon>Cytophagales</taxon>
        <taxon>Marivirgaceae</taxon>
        <taxon>Marivirga</taxon>
    </lineage>
</organism>
<keyword evidence="2" id="KW-1185">Reference proteome</keyword>
<dbReference type="PANTHER" id="PTHR35788">
    <property type="entry name" value="EXPORTED PROTEIN-RELATED"/>
    <property type="match status" value="1"/>
</dbReference>
<dbReference type="InterPro" id="IPR052913">
    <property type="entry name" value="Glycopeptide_resist_protein"/>
</dbReference>
<dbReference type="PANTHER" id="PTHR35788:SF1">
    <property type="entry name" value="EXPORTED PROTEIN"/>
    <property type="match status" value="1"/>
</dbReference>
<protein>
    <submittedName>
        <fullName evidence="1">VanW family protein</fullName>
    </submittedName>
</protein>
<dbReference type="KEGG" id="mtt:Ftrac_2774"/>
<dbReference type="OrthoDB" id="9797191at2"/>